<accession>A0A8H6HVN0</accession>
<dbReference type="Proteomes" id="UP000521943">
    <property type="component" value="Unassembled WGS sequence"/>
</dbReference>
<dbReference type="EMBL" id="JACGCI010000041">
    <property type="protein sequence ID" value="KAF6753147.1"/>
    <property type="molecule type" value="Genomic_DNA"/>
</dbReference>
<proteinExistence type="predicted"/>
<dbReference type="AlphaFoldDB" id="A0A8H6HVN0"/>
<evidence type="ECO:0000313" key="2">
    <source>
        <dbReference type="EMBL" id="KAF6753147.1"/>
    </source>
</evidence>
<reference evidence="2 3" key="1">
    <citation type="submission" date="2020-07" db="EMBL/GenBank/DDBJ databases">
        <title>Comparative genomics of pyrophilous fungi reveals a link between fire events and developmental genes.</title>
        <authorList>
            <consortium name="DOE Joint Genome Institute"/>
            <person name="Steindorff A.S."/>
            <person name="Carver A."/>
            <person name="Calhoun S."/>
            <person name="Stillman K."/>
            <person name="Liu H."/>
            <person name="Lipzen A."/>
            <person name="Pangilinan J."/>
            <person name="Labutti K."/>
            <person name="Bruns T.D."/>
            <person name="Grigoriev I.V."/>
        </authorList>
    </citation>
    <scope>NUCLEOTIDE SEQUENCE [LARGE SCALE GENOMIC DNA]</scope>
    <source>
        <strain evidence="2 3">CBS 144469</strain>
    </source>
</reference>
<evidence type="ECO:0000313" key="3">
    <source>
        <dbReference type="Proteomes" id="UP000521943"/>
    </source>
</evidence>
<name>A0A8H6HVN0_9AGAR</name>
<organism evidence="2 3">
    <name type="scientific">Ephemerocybe angulata</name>
    <dbReference type="NCBI Taxonomy" id="980116"/>
    <lineage>
        <taxon>Eukaryota</taxon>
        <taxon>Fungi</taxon>
        <taxon>Dikarya</taxon>
        <taxon>Basidiomycota</taxon>
        <taxon>Agaricomycotina</taxon>
        <taxon>Agaricomycetes</taxon>
        <taxon>Agaricomycetidae</taxon>
        <taxon>Agaricales</taxon>
        <taxon>Agaricineae</taxon>
        <taxon>Psathyrellaceae</taxon>
        <taxon>Ephemerocybe</taxon>
    </lineage>
</organism>
<sequence>MASRCRSRPGACKGTSIIKHAAAVIPEQMKTNREKDNAVETPVETAREIKVPGVRIQDTAAKLINTSHSPGSPCPRRGRQRAYCTFLSRRSTARTPTSFSCPGSASRVRRRGFGWHDAHC</sequence>
<keyword evidence="3" id="KW-1185">Reference proteome</keyword>
<feature type="region of interest" description="Disordered" evidence="1">
    <location>
        <begin position="23"/>
        <end position="43"/>
    </location>
</feature>
<evidence type="ECO:0000256" key="1">
    <source>
        <dbReference type="SAM" id="MobiDB-lite"/>
    </source>
</evidence>
<comment type="caution">
    <text evidence="2">The sequence shown here is derived from an EMBL/GenBank/DDBJ whole genome shotgun (WGS) entry which is preliminary data.</text>
</comment>
<protein>
    <submittedName>
        <fullName evidence="2">Uncharacterized protein</fullName>
    </submittedName>
</protein>
<gene>
    <name evidence="2" type="ORF">DFP72DRAFT_436963</name>
</gene>